<protein>
    <submittedName>
        <fullName evidence="3">Glycosyltransferase involved in cell wall bisynthesis</fullName>
    </submittedName>
</protein>
<sequence>MTRICIDVTNIVPGLGGAGGGISTYSKNLISGIDQLLDSTEEGVEMMVIGHPEFLKKMEIKNMTVAYQVVNNQSFFSRFYWLNISLPRFLKDHQIDVLHRVVPELPIFPNTKSMFTLHDFMFDFYLSNERLGKYLGFKEKIKFRVLRWFMQSGLKKENMVLVPSGSIANELKRRFPKKDLTIKVTKLATAFEGLDQENTSSLEEHSEIKIGYIAGFYPHKGHKRAIGLMKMLVNQQRGKSFKLFFRGSVVYPAYYEEIKELVVKEGLQDVVFFEEFDPSITIQEIYEKYDVTLLLSEYEGFGLPVLESQAFLKPVLCSDIPVFRENLNGSAFFIQEEIKESEVERVLNALYDTAFLQSLSQEGIKNSSQYRWENTCRQTLASYLNFA</sequence>
<evidence type="ECO:0000259" key="2">
    <source>
        <dbReference type="Pfam" id="PF13439"/>
    </source>
</evidence>
<dbReference type="AlphaFoldDB" id="A0A1N6EBN8"/>
<evidence type="ECO:0000313" key="3">
    <source>
        <dbReference type="EMBL" id="SIN80406.1"/>
    </source>
</evidence>
<dbReference type="PANTHER" id="PTHR46401">
    <property type="entry name" value="GLYCOSYLTRANSFERASE WBBK-RELATED"/>
    <property type="match status" value="1"/>
</dbReference>
<dbReference type="Gene3D" id="3.40.50.2000">
    <property type="entry name" value="Glycogen Phosphorylase B"/>
    <property type="match status" value="2"/>
</dbReference>
<reference evidence="4" key="1">
    <citation type="submission" date="2016-11" db="EMBL/GenBank/DDBJ databases">
        <authorList>
            <person name="Varghese N."/>
            <person name="Submissions S."/>
        </authorList>
    </citation>
    <scope>NUCLEOTIDE SEQUENCE [LARGE SCALE GENOMIC DNA]</scope>
    <source>
        <strain evidence="4">DSM 15292</strain>
    </source>
</reference>
<accession>A0A1N6EBN8</accession>
<name>A0A1N6EBN8_9BACT</name>
<dbReference type="InterPro" id="IPR001296">
    <property type="entry name" value="Glyco_trans_1"/>
</dbReference>
<dbReference type="Pfam" id="PF13439">
    <property type="entry name" value="Glyco_transf_4"/>
    <property type="match status" value="1"/>
</dbReference>
<evidence type="ECO:0000313" key="4">
    <source>
        <dbReference type="Proteomes" id="UP000185221"/>
    </source>
</evidence>
<evidence type="ECO:0000259" key="1">
    <source>
        <dbReference type="Pfam" id="PF00534"/>
    </source>
</evidence>
<dbReference type="InterPro" id="IPR028098">
    <property type="entry name" value="Glyco_trans_4-like_N"/>
</dbReference>
<dbReference type="Pfam" id="PF00534">
    <property type="entry name" value="Glycos_transf_1"/>
    <property type="match status" value="1"/>
</dbReference>
<dbReference type="GO" id="GO:0016757">
    <property type="term" value="F:glycosyltransferase activity"/>
    <property type="evidence" value="ECO:0007669"/>
    <property type="project" value="InterPro"/>
</dbReference>
<feature type="domain" description="Glycosyltransferase subfamily 4-like N-terminal" evidence="2">
    <location>
        <begin position="21"/>
        <end position="178"/>
    </location>
</feature>
<keyword evidence="4" id="KW-1185">Reference proteome</keyword>
<feature type="domain" description="Glycosyl transferase family 1" evidence="1">
    <location>
        <begin position="201"/>
        <end position="363"/>
    </location>
</feature>
<dbReference type="Proteomes" id="UP000185221">
    <property type="component" value="Unassembled WGS sequence"/>
</dbReference>
<dbReference type="OrthoDB" id="9801609at2"/>
<organism evidence="3 4">
    <name type="scientific">Algoriphagus halophilus</name>
    <dbReference type="NCBI Taxonomy" id="226505"/>
    <lineage>
        <taxon>Bacteria</taxon>
        <taxon>Pseudomonadati</taxon>
        <taxon>Bacteroidota</taxon>
        <taxon>Cytophagia</taxon>
        <taxon>Cytophagales</taxon>
        <taxon>Cyclobacteriaceae</taxon>
        <taxon>Algoriphagus</taxon>
    </lineage>
</organism>
<dbReference type="STRING" id="226505.SAMN05444394_1942"/>
<gene>
    <name evidence="3" type="ORF">SAMN05444394_1942</name>
</gene>
<dbReference type="RefSeq" id="WP_074224616.1">
    <property type="nucleotide sequence ID" value="NZ_FSRC01000001.1"/>
</dbReference>
<dbReference type="EMBL" id="FSRC01000001">
    <property type="protein sequence ID" value="SIN80406.1"/>
    <property type="molecule type" value="Genomic_DNA"/>
</dbReference>
<keyword evidence="3" id="KW-0808">Transferase</keyword>
<dbReference type="SUPFAM" id="SSF53756">
    <property type="entry name" value="UDP-Glycosyltransferase/glycogen phosphorylase"/>
    <property type="match status" value="1"/>
</dbReference>
<proteinExistence type="predicted"/>
<dbReference type="PANTHER" id="PTHR46401:SF8">
    <property type="entry name" value="BLL6006 PROTEIN"/>
    <property type="match status" value="1"/>
</dbReference>